<accession>A0A9J6CPM9</accession>
<evidence type="ECO:0000256" key="4">
    <source>
        <dbReference type="ARBA" id="ARBA00022692"/>
    </source>
</evidence>
<reference evidence="11" key="1">
    <citation type="submission" date="2021-03" db="EMBL/GenBank/DDBJ databases">
        <title>Chromosome level genome of the anhydrobiotic midge Polypedilum vanderplanki.</title>
        <authorList>
            <person name="Yoshida Y."/>
            <person name="Kikawada T."/>
            <person name="Gusev O."/>
        </authorList>
    </citation>
    <scope>NUCLEOTIDE SEQUENCE</scope>
    <source>
        <strain evidence="11">NIAS01</strain>
        <tissue evidence="11">Whole body or cell culture</tissue>
    </source>
</reference>
<dbReference type="GO" id="GO:0005886">
    <property type="term" value="C:plasma membrane"/>
    <property type="evidence" value="ECO:0007669"/>
    <property type="project" value="UniProtKB-SubCell"/>
</dbReference>
<name>A0A9J6CPM9_POLVA</name>
<evidence type="ECO:0000256" key="5">
    <source>
        <dbReference type="ARBA" id="ARBA00022725"/>
    </source>
</evidence>
<keyword evidence="7 10" id="KW-0472">Membrane</keyword>
<evidence type="ECO:0000313" key="11">
    <source>
        <dbReference type="EMBL" id="KAG5684266.1"/>
    </source>
</evidence>
<dbReference type="GO" id="GO:0005549">
    <property type="term" value="F:odorant binding"/>
    <property type="evidence" value="ECO:0007669"/>
    <property type="project" value="InterPro"/>
</dbReference>
<comment type="caution">
    <text evidence="10">Lacks conserved residue(s) required for the propagation of feature annotation.</text>
</comment>
<keyword evidence="3 10" id="KW-0716">Sensory transduction</keyword>
<keyword evidence="2" id="KW-1003">Cell membrane</keyword>
<evidence type="ECO:0000256" key="9">
    <source>
        <dbReference type="ARBA" id="ARBA00023224"/>
    </source>
</evidence>
<keyword evidence="5 10" id="KW-0552">Olfaction</keyword>
<evidence type="ECO:0000256" key="3">
    <source>
        <dbReference type="ARBA" id="ARBA00022606"/>
    </source>
</evidence>
<proteinExistence type="inferred from homology"/>
<feature type="transmembrane region" description="Helical" evidence="10">
    <location>
        <begin position="118"/>
        <end position="138"/>
    </location>
</feature>
<evidence type="ECO:0000313" key="12">
    <source>
        <dbReference type="Proteomes" id="UP001107558"/>
    </source>
</evidence>
<evidence type="ECO:0000256" key="7">
    <source>
        <dbReference type="ARBA" id="ARBA00023136"/>
    </source>
</evidence>
<sequence>MLLEREPYKFTFRIFSNFGLWDEISIKQKIFVFYLPIFILFIEESLIVFSLFQADSLKERLEAIKIVPMIPVINYSMYSFIKNKKKLKELFAIIDQIESENPNVKMYIDEGCKIVKKIFCYVSAFMILTICIVFITPVAIDKLIFPLYTPHFLGYESLFFYCYWMLESFMAFYSCISYVYVHEFRCSLLVVFYHIMDCFREKLRSLKFNKIESNEAKQKLKKCVRFHLQLKKIMEIYTSTSSVPLYLLLFSSTLTVVSVVFIVANLLEGIENFAFPISYSIFLLILIFVPCVHGSNIEEQSKKFIRDLFVCDWHQADVNDQKMIAIMMENLKKPMSVCGFGFGEINLEFFLNVLNIIYSMYAVVQNMHYKNVFGYY</sequence>
<evidence type="ECO:0000256" key="6">
    <source>
        <dbReference type="ARBA" id="ARBA00022989"/>
    </source>
</evidence>
<keyword evidence="9 10" id="KW-0807">Transducer</keyword>
<comment type="caution">
    <text evidence="11">The sequence shown here is derived from an EMBL/GenBank/DDBJ whole genome shotgun (WGS) entry which is preliminary data.</text>
</comment>
<comment type="subcellular location">
    <subcellularLocation>
        <location evidence="1 10">Cell membrane</location>
        <topology evidence="1 10">Multi-pass membrane protein</topology>
    </subcellularLocation>
</comment>
<dbReference type="Proteomes" id="UP001107558">
    <property type="component" value="Chromosome 1"/>
</dbReference>
<keyword evidence="4 10" id="KW-0812">Transmembrane</keyword>
<dbReference type="PANTHER" id="PTHR21137">
    <property type="entry name" value="ODORANT RECEPTOR"/>
    <property type="match status" value="1"/>
</dbReference>
<dbReference type="EMBL" id="JADBJN010000001">
    <property type="protein sequence ID" value="KAG5684266.1"/>
    <property type="molecule type" value="Genomic_DNA"/>
</dbReference>
<dbReference type="InterPro" id="IPR004117">
    <property type="entry name" value="7tm6_olfct_rcpt"/>
</dbReference>
<keyword evidence="12" id="KW-1185">Reference proteome</keyword>
<comment type="similarity">
    <text evidence="10">Belongs to the insect chemoreceptor superfamily. Heteromeric odorant receptor channel (TC 1.A.69) family.</text>
</comment>
<keyword evidence="6 10" id="KW-1133">Transmembrane helix</keyword>
<organism evidence="11 12">
    <name type="scientific">Polypedilum vanderplanki</name>
    <name type="common">Sleeping chironomid midge</name>
    <dbReference type="NCBI Taxonomy" id="319348"/>
    <lineage>
        <taxon>Eukaryota</taxon>
        <taxon>Metazoa</taxon>
        <taxon>Ecdysozoa</taxon>
        <taxon>Arthropoda</taxon>
        <taxon>Hexapoda</taxon>
        <taxon>Insecta</taxon>
        <taxon>Pterygota</taxon>
        <taxon>Neoptera</taxon>
        <taxon>Endopterygota</taxon>
        <taxon>Diptera</taxon>
        <taxon>Nematocera</taxon>
        <taxon>Chironomoidea</taxon>
        <taxon>Chironomidae</taxon>
        <taxon>Chironominae</taxon>
        <taxon>Polypedilum</taxon>
        <taxon>Polypedilum</taxon>
    </lineage>
</organism>
<dbReference type="AlphaFoldDB" id="A0A9J6CPM9"/>
<protein>
    <recommendedName>
        <fullName evidence="10">Odorant receptor</fullName>
    </recommendedName>
</protein>
<evidence type="ECO:0000256" key="10">
    <source>
        <dbReference type="RuleBase" id="RU351113"/>
    </source>
</evidence>
<dbReference type="GO" id="GO:0004984">
    <property type="term" value="F:olfactory receptor activity"/>
    <property type="evidence" value="ECO:0007669"/>
    <property type="project" value="InterPro"/>
</dbReference>
<evidence type="ECO:0000256" key="2">
    <source>
        <dbReference type="ARBA" id="ARBA00022475"/>
    </source>
</evidence>
<feature type="transmembrane region" description="Helical" evidence="10">
    <location>
        <begin position="158"/>
        <end position="181"/>
    </location>
</feature>
<feature type="transmembrane region" description="Helical" evidence="10">
    <location>
        <begin position="243"/>
        <end position="267"/>
    </location>
</feature>
<dbReference type="PANTHER" id="PTHR21137:SF35">
    <property type="entry name" value="ODORANT RECEPTOR 19A-RELATED"/>
    <property type="match status" value="1"/>
</dbReference>
<dbReference type="OrthoDB" id="6617147at2759"/>
<evidence type="ECO:0000256" key="1">
    <source>
        <dbReference type="ARBA" id="ARBA00004651"/>
    </source>
</evidence>
<dbReference type="GO" id="GO:0007165">
    <property type="term" value="P:signal transduction"/>
    <property type="evidence" value="ECO:0007669"/>
    <property type="project" value="UniProtKB-KW"/>
</dbReference>
<dbReference type="Pfam" id="PF02949">
    <property type="entry name" value="7tm_6"/>
    <property type="match status" value="1"/>
</dbReference>
<feature type="transmembrane region" description="Helical" evidence="10">
    <location>
        <begin position="273"/>
        <end position="293"/>
    </location>
</feature>
<keyword evidence="8 10" id="KW-0675">Receptor</keyword>
<feature type="transmembrane region" description="Helical" evidence="10">
    <location>
        <begin position="31"/>
        <end position="51"/>
    </location>
</feature>
<evidence type="ECO:0000256" key="8">
    <source>
        <dbReference type="ARBA" id="ARBA00023170"/>
    </source>
</evidence>
<gene>
    <name evidence="11" type="ORF">PVAND_013502</name>
</gene>